<name>A0A2N5VEU8_9BASI</name>
<evidence type="ECO:0000256" key="1">
    <source>
        <dbReference type="SAM" id="MobiDB-lite"/>
    </source>
</evidence>
<organism evidence="2 3">
    <name type="scientific">Puccinia coronata f. sp. avenae</name>
    <dbReference type="NCBI Taxonomy" id="200324"/>
    <lineage>
        <taxon>Eukaryota</taxon>
        <taxon>Fungi</taxon>
        <taxon>Dikarya</taxon>
        <taxon>Basidiomycota</taxon>
        <taxon>Pucciniomycotina</taxon>
        <taxon>Pucciniomycetes</taxon>
        <taxon>Pucciniales</taxon>
        <taxon>Pucciniaceae</taxon>
        <taxon>Puccinia</taxon>
    </lineage>
</organism>
<comment type="caution">
    <text evidence="2">The sequence shown here is derived from an EMBL/GenBank/DDBJ whole genome shotgun (WGS) entry which is preliminary data.</text>
</comment>
<feature type="compositionally biased region" description="Low complexity" evidence="1">
    <location>
        <begin position="257"/>
        <end position="270"/>
    </location>
</feature>
<proteinExistence type="predicted"/>
<dbReference type="AlphaFoldDB" id="A0A2N5VEU8"/>
<feature type="region of interest" description="Disordered" evidence="1">
    <location>
        <begin position="47"/>
        <end position="72"/>
    </location>
</feature>
<feature type="region of interest" description="Disordered" evidence="1">
    <location>
        <begin position="158"/>
        <end position="235"/>
    </location>
</feature>
<feature type="compositionally biased region" description="Low complexity" evidence="1">
    <location>
        <begin position="54"/>
        <end position="63"/>
    </location>
</feature>
<evidence type="ECO:0000313" key="3">
    <source>
        <dbReference type="Proteomes" id="UP000235392"/>
    </source>
</evidence>
<dbReference type="EMBL" id="PGCI01000023">
    <property type="protein sequence ID" value="PLW48500.1"/>
    <property type="molecule type" value="Genomic_DNA"/>
</dbReference>
<accession>A0A2N5VEU8</accession>
<reference evidence="2 3" key="1">
    <citation type="submission" date="2017-11" db="EMBL/GenBank/DDBJ databases">
        <title>De novo assembly and phasing of dikaryotic genomes from two isolates of Puccinia coronata f. sp. avenae, the causal agent of oat crown rust.</title>
        <authorList>
            <person name="Miller M.E."/>
            <person name="Zhang Y."/>
            <person name="Omidvar V."/>
            <person name="Sperschneider J."/>
            <person name="Schwessinger B."/>
            <person name="Raley C."/>
            <person name="Palmer J.M."/>
            <person name="Garnica D."/>
            <person name="Upadhyaya N."/>
            <person name="Rathjen J."/>
            <person name="Taylor J.M."/>
            <person name="Park R.F."/>
            <person name="Dodds P.N."/>
            <person name="Hirsch C.D."/>
            <person name="Kianian S.F."/>
            <person name="Figueroa M."/>
        </authorList>
    </citation>
    <scope>NUCLEOTIDE SEQUENCE [LARGE SCALE GENOMIC DNA]</scope>
    <source>
        <strain evidence="2">12SD80</strain>
    </source>
</reference>
<gene>
    <name evidence="2" type="ORF">PCASD_04260</name>
</gene>
<feature type="region of interest" description="Disordered" evidence="1">
    <location>
        <begin position="251"/>
        <end position="282"/>
    </location>
</feature>
<dbReference type="Proteomes" id="UP000235392">
    <property type="component" value="Unassembled WGS sequence"/>
</dbReference>
<feature type="compositionally biased region" description="Polar residues" evidence="1">
    <location>
        <begin position="189"/>
        <end position="210"/>
    </location>
</feature>
<sequence length="452" mass="47990">MGEIELPKTRPLTPEPALSDSLKQPADALVTSKLGVTPTKLISPAVSDLSSARTHPTNPTTFPVTPPTTSPANSLVTATATADCTAKRAEISDVFHPITLSPSCAFEPPLAPSAALISINNRTKAPRVATASAIRPHQELTSAVDTLHPCLPLQMSSSSIEPVTPEPACLPAATNKPPPSPAANEPRCSLTSTKTLTQPYRSHCNSTKTISPPSSPSLACSPLPPSPIGASPAPSSDNLLALSPVNPLAMSSVNSQATDPLPAPSSTSAPPLEPMQEALDKPSDNFPIAQIFTDSFDIATIGSITIVDDTIESPELQPAPEDADEALQWDKECQEYYNYFQEELQQANADETEIKKKKKKKKKKKASNPTTAEILLSCLALSLRALLTTFSEEHIQLLQHRQNRHHACGGHAARTVRLACHHMSSPAVSWTVLSTNVTLRSVTGAPAGWQVI</sequence>
<feature type="region of interest" description="Disordered" evidence="1">
    <location>
        <begin position="1"/>
        <end position="24"/>
    </location>
</feature>
<evidence type="ECO:0000313" key="2">
    <source>
        <dbReference type="EMBL" id="PLW48500.1"/>
    </source>
</evidence>
<protein>
    <submittedName>
        <fullName evidence="2">Uncharacterized protein</fullName>
    </submittedName>
</protein>